<name>A0A7W0BYX0_9BACL</name>
<dbReference type="Pfam" id="PF07070">
    <property type="entry name" value="Spo0M"/>
    <property type="match status" value="1"/>
</dbReference>
<dbReference type="Proteomes" id="UP000523087">
    <property type="component" value="Unassembled WGS sequence"/>
</dbReference>
<keyword evidence="2" id="KW-1185">Reference proteome</keyword>
<reference evidence="1 2" key="1">
    <citation type="submission" date="2020-07" db="EMBL/GenBank/DDBJ databases">
        <title>Genomic Encyclopedia of Type Strains, Phase IV (KMG-IV): sequencing the most valuable type-strain genomes for metagenomic binning, comparative biology and taxonomic classification.</title>
        <authorList>
            <person name="Goeker M."/>
        </authorList>
    </citation>
    <scope>NUCLEOTIDE SEQUENCE [LARGE SCALE GENOMIC DNA]</scope>
    <source>
        <strain evidence="1 2">DSM 15730</strain>
    </source>
</reference>
<comment type="caution">
    <text evidence="1">The sequence shown here is derived from an EMBL/GenBank/DDBJ whole genome shotgun (WGS) entry which is preliminary data.</text>
</comment>
<dbReference type="EMBL" id="JACDUT010000006">
    <property type="protein sequence ID" value="MBA2875408.1"/>
    <property type="molecule type" value="Genomic_DNA"/>
</dbReference>
<dbReference type="InterPro" id="IPR009776">
    <property type="entry name" value="Spore_0_M"/>
</dbReference>
<organism evidence="1 2">
    <name type="scientific">Thermaerobacillus caldiproteolyticus</name>
    <dbReference type="NCBI Taxonomy" id="247480"/>
    <lineage>
        <taxon>Bacteria</taxon>
        <taxon>Bacillati</taxon>
        <taxon>Bacillota</taxon>
        <taxon>Bacilli</taxon>
        <taxon>Bacillales</taxon>
        <taxon>Anoxybacillaceae</taxon>
        <taxon>Thermaerobacillus</taxon>
    </lineage>
</organism>
<dbReference type="PANTHER" id="PTHR40053:SF1">
    <property type="entry name" value="SPORULATION-CONTROL PROTEIN SPO0M"/>
    <property type="match status" value="1"/>
</dbReference>
<dbReference type="AlphaFoldDB" id="A0A7W0BYX0"/>
<evidence type="ECO:0000313" key="1">
    <source>
        <dbReference type="EMBL" id="MBA2875408.1"/>
    </source>
</evidence>
<accession>A0A7W0BYX0</accession>
<dbReference type="RefSeq" id="WP_181556229.1">
    <property type="nucleotide sequence ID" value="NZ_CP064060.1"/>
</dbReference>
<proteinExistence type="predicted"/>
<evidence type="ECO:0000313" key="2">
    <source>
        <dbReference type="Proteomes" id="UP000523087"/>
    </source>
</evidence>
<sequence>MSLFHKLLARVGIGAAIVDTKLLSERLMIGDEVEGIVEITGGNTEQAIDHIYLSLYATYTVEVDDRKTTSHALIGKWKITEPFTIGIHEQKKIPFRFTLPLDTPITVGKTKVWLHTGLDMKYALDPNDQDYIRVEPTPVMNAVLASMEDMGFRLREAECKKAVSAKRLPFVQEFEYVPKTGLFRERLDEVEIMFASISKDEVIVYMQIDRRARGLKSLFAEALDLDESYVHLRVTSDDLSQLSQKLSRFIQSYC</sequence>
<protein>
    <submittedName>
        <fullName evidence="1">Sporulation-control protein</fullName>
    </submittedName>
</protein>
<dbReference type="PANTHER" id="PTHR40053">
    <property type="entry name" value="SPORULATION-CONTROL PROTEIN SPO0M"/>
    <property type="match status" value="1"/>
</dbReference>
<gene>
    <name evidence="1" type="ORF">HNR31_002196</name>
</gene>